<evidence type="ECO:0000313" key="4">
    <source>
        <dbReference type="Proteomes" id="UP000076066"/>
    </source>
</evidence>
<keyword evidence="2" id="KW-1133">Transmembrane helix</keyword>
<dbReference type="RefSeq" id="WP_066133566.1">
    <property type="nucleotide sequence ID" value="NZ_CP014525.1"/>
</dbReference>
<feature type="compositionally biased region" description="Low complexity" evidence="1">
    <location>
        <begin position="58"/>
        <end position="73"/>
    </location>
</feature>
<evidence type="ECO:0000256" key="2">
    <source>
        <dbReference type="SAM" id="Phobius"/>
    </source>
</evidence>
<dbReference type="STRING" id="1549855.AY555_03585"/>
<dbReference type="AlphaFoldDB" id="A0A143DD06"/>
<dbReference type="Proteomes" id="UP000076066">
    <property type="component" value="Chromosome"/>
</dbReference>
<organism evidence="3 4">
    <name type="scientific">Haematospirillum jordaniae</name>
    <dbReference type="NCBI Taxonomy" id="1549855"/>
    <lineage>
        <taxon>Bacteria</taxon>
        <taxon>Pseudomonadati</taxon>
        <taxon>Pseudomonadota</taxon>
        <taxon>Alphaproteobacteria</taxon>
        <taxon>Rhodospirillales</taxon>
        <taxon>Novispirillaceae</taxon>
        <taxon>Haematospirillum</taxon>
    </lineage>
</organism>
<proteinExistence type="predicted"/>
<feature type="transmembrane region" description="Helical" evidence="2">
    <location>
        <begin position="12"/>
        <end position="31"/>
    </location>
</feature>
<gene>
    <name evidence="3" type="ORF">AY555_03585</name>
</gene>
<keyword evidence="4" id="KW-1185">Reference proteome</keyword>
<dbReference type="KEGG" id="hjo:AY555_03585"/>
<keyword evidence="2" id="KW-0812">Transmembrane</keyword>
<dbReference type="GeneID" id="53316230"/>
<protein>
    <submittedName>
        <fullName evidence="3">Uncharacterized protein</fullName>
    </submittedName>
</protein>
<sequence length="254" mass="26388">MEEERTSSGLFGWLAAFVLTAVVAGLAVFFIDLGPKKEEPAIPSMVSALSPPPPPPEATSANAEPETQAAEQAAEVKEQKPAKPEKASPPKEAKTAHGTAAVSAPPQQADAHQGTAPVPDVVSGVAGLDDAVGLPTESEVASSLLEKSTFCRKGRIAHRAPSLFGTRGFAITYGTNTFSNGGDPFPRLEIFVNETNGQRFASVLSLTADPVPGFPNNQETAMPWDDGALRSVIARWVEGASDGVCPVKGQTDGS</sequence>
<dbReference type="EMBL" id="CP014525">
    <property type="protein sequence ID" value="AMW34420.1"/>
    <property type="molecule type" value="Genomic_DNA"/>
</dbReference>
<feature type="region of interest" description="Disordered" evidence="1">
    <location>
        <begin position="43"/>
        <end position="120"/>
    </location>
</feature>
<accession>A0A143DD06</accession>
<reference evidence="3 4" key="1">
    <citation type="submission" date="2016-02" db="EMBL/GenBank/DDBJ databases">
        <title>Complete Genome of H5569, the type strain of the newly described species Haematospirillium jordaniae.</title>
        <authorList>
            <person name="Nicholson A.C."/>
            <person name="Humrighouse B.W."/>
            <person name="Loparov V."/>
            <person name="McQuiston J.R."/>
        </authorList>
    </citation>
    <scope>NUCLEOTIDE SEQUENCE [LARGE SCALE GENOMIC DNA]</scope>
    <source>
        <strain evidence="3 4">H5569</strain>
    </source>
</reference>
<dbReference type="OrthoDB" id="7361071at2"/>
<evidence type="ECO:0000256" key="1">
    <source>
        <dbReference type="SAM" id="MobiDB-lite"/>
    </source>
</evidence>
<feature type="compositionally biased region" description="Basic and acidic residues" evidence="1">
    <location>
        <begin position="74"/>
        <end position="95"/>
    </location>
</feature>
<keyword evidence="2" id="KW-0472">Membrane</keyword>
<evidence type="ECO:0000313" key="3">
    <source>
        <dbReference type="EMBL" id="AMW34420.1"/>
    </source>
</evidence>
<name>A0A143DD06_9PROT</name>